<dbReference type="PANTHER" id="PTHR10434">
    <property type="entry name" value="1-ACYL-SN-GLYCEROL-3-PHOSPHATE ACYLTRANSFERASE"/>
    <property type="match status" value="1"/>
</dbReference>
<keyword evidence="4" id="KW-0812">Transmembrane</keyword>
<dbReference type="EMBL" id="FWFS01000007">
    <property type="protein sequence ID" value="SLN48675.1"/>
    <property type="molecule type" value="Genomic_DNA"/>
</dbReference>
<dbReference type="AlphaFoldDB" id="A0A1Y5SUE5"/>
<evidence type="ECO:0000256" key="3">
    <source>
        <dbReference type="ARBA" id="ARBA00023315"/>
    </source>
</evidence>
<evidence type="ECO:0000256" key="1">
    <source>
        <dbReference type="ARBA" id="ARBA00005189"/>
    </source>
</evidence>
<accession>A0A1Y5SUE5</accession>
<keyword evidence="2 6" id="KW-0808">Transferase</keyword>
<comment type="pathway">
    <text evidence="1">Lipid metabolism.</text>
</comment>
<feature type="transmembrane region" description="Helical" evidence="4">
    <location>
        <begin position="7"/>
        <end position="30"/>
    </location>
</feature>
<evidence type="ECO:0000313" key="7">
    <source>
        <dbReference type="Proteomes" id="UP000193862"/>
    </source>
</evidence>
<dbReference type="Pfam" id="PF01553">
    <property type="entry name" value="Acyltransferase"/>
    <property type="match status" value="1"/>
</dbReference>
<protein>
    <submittedName>
        <fullName evidence="6">1-acyl-sn-glycerol-3-phosphate acyltransferase</fullName>
        <ecNumber evidence="6">2.3.1.51</ecNumber>
    </submittedName>
</protein>
<gene>
    <name evidence="6" type="primary">plsC</name>
    <name evidence="6" type="ORF">AQS8620_02045</name>
</gene>
<dbReference type="Proteomes" id="UP000193862">
    <property type="component" value="Unassembled WGS sequence"/>
</dbReference>
<dbReference type="PANTHER" id="PTHR10434:SF40">
    <property type="entry name" value="1-ACYL-SN-GLYCEROL-3-PHOSPHATE ACYLTRANSFERASE"/>
    <property type="match status" value="1"/>
</dbReference>
<evidence type="ECO:0000313" key="6">
    <source>
        <dbReference type="EMBL" id="SLN48675.1"/>
    </source>
</evidence>
<dbReference type="GO" id="GO:0006654">
    <property type="term" value="P:phosphatidic acid biosynthetic process"/>
    <property type="evidence" value="ECO:0007669"/>
    <property type="project" value="TreeGrafter"/>
</dbReference>
<keyword evidence="4" id="KW-0472">Membrane</keyword>
<feature type="domain" description="Phospholipid/glycerol acyltransferase" evidence="5">
    <location>
        <begin position="73"/>
        <end position="186"/>
    </location>
</feature>
<name>A0A1Y5SUE5_9RHOB</name>
<dbReference type="SUPFAM" id="SSF69593">
    <property type="entry name" value="Glycerol-3-phosphate (1)-acyltransferase"/>
    <property type="match status" value="1"/>
</dbReference>
<keyword evidence="3 6" id="KW-0012">Acyltransferase</keyword>
<dbReference type="EC" id="2.3.1.51" evidence="6"/>
<keyword evidence="7" id="KW-1185">Reference proteome</keyword>
<dbReference type="CDD" id="cd07989">
    <property type="entry name" value="LPLAT_AGPAT-like"/>
    <property type="match status" value="1"/>
</dbReference>
<evidence type="ECO:0000256" key="4">
    <source>
        <dbReference type="SAM" id="Phobius"/>
    </source>
</evidence>
<dbReference type="SMART" id="SM00563">
    <property type="entry name" value="PlsC"/>
    <property type="match status" value="1"/>
</dbReference>
<dbReference type="GO" id="GO:0003841">
    <property type="term" value="F:1-acylglycerol-3-phosphate O-acyltransferase activity"/>
    <property type="evidence" value="ECO:0007669"/>
    <property type="project" value="UniProtKB-EC"/>
</dbReference>
<dbReference type="InterPro" id="IPR002123">
    <property type="entry name" value="Plipid/glycerol_acylTrfase"/>
</dbReference>
<evidence type="ECO:0000259" key="5">
    <source>
        <dbReference type="SMART" id="SM00563"/>
    </source>
</evidence>
<organism evidence="6 7">
    <name type="scientific">Aquimixticola soesokkakensis</name>
    <dbReference type="NCBI Taxonomy" id="1519096"/>
    <lineage>
        <taxon>Bacteria</taxon>
        <taxon>Pseudomonadati</taxon>
        <taxon>Pseudomonadota</taxon>
        <taxon>Alphaproteobacteria</taxon>
        <taxon>Rhodobacterales</taxon>
        <taxon>Paracoccaceae</taxon>
        <taxon>Aquimixticola</taxon>
    </lineage>
</organism>
<keyword evidence="4" id="KW-1133">Transmembrane helix</keyword>
<reference evidence="6 7" key="1">
    <citation type="submission" date="2017-03" db="EMBL/GenBank/DDBJ databases">
        <authorList>
            <person name="Afonso C.L."/>
            <person name="Miller P.J."/>
            <person name="Scott M.A."/>
            <person name="Spackman E."/>
            <person name="Goraichik I."/>
            <person name="Dimitrov K.M."/>
            <person name="Suarez D.L."/>
            <person name="Swayne D.E."/>
        </authorList>
    </citation>
    <scope>NUCLEOTIDE SEQUENCE [LARGE SCALE GENOMIC DNA]</scope>
    <source>
        <strain evidence="6 7">CECT 8620</strain>
    </source>
</reference>
<sequence length="255" mass="27984">MPKPIQYLLSVIFIFQMYLMMVVLALFWVIPTLINGENAFRAVHSYCRWVRFSARWIVGLKSEIRGTPPVGEVIIASKHQSFFDIILIVSTVPKPKFIMKKELLRTPIVGWFATRIGCIAVDRGRGGKAVKKMIAAVIASPQKGQLIIFPQGTRVAPADVRPYKVGVGLIYTQTGQTCVPAATNVGVFWPRQGILRKRGLAVVEFLDPVPAGVAMEPFMNELETRIESASVALMGEAGFHPLADAAAVHPSDSPS</sequence>
<dbReference type="RefSeq" id="WP_085836751.1">
    <property type="nucleotide sequence ID" value="NZ_FWFS01000007.1"/>
</dbReference>
<evidence type="ECO:0000256" key="2">
    <source>
        <dbReference type="ARBA" id="ARBA00022679"/>
    </source>
</evidence>
<dbReference type="OrthoDB" id="5290997at2"/>
<proteinExistence type="predicted"/>